<dbReference type="PROSITE" id="PS00086">
    <property type="entry name" value="CYTOCHROME_P450"/>
    <property type="match status" value="1"/>
</dbReference>
<dbReference type="PANTHER" id="PTHR47950">
    <property type="entry name" value="CYTOCHROME P450, FAMILY 76, SUBFAMILY C, POLYPEPTIDE 5-RELATED"/>
    <property type="match status" value="1"/>
</dbReference>
<evidence type="ECO:0000256" key="4">
    <source>
        <dbReference type="ARBA" id="ARBA00023004"/>
    </source>
</evidence>
<evidence type="ECO:0000256" key="5">
    <source>
        <dbReference type="PIRSR" id="PIRSR602401-1"/>
    </source>
</evidence>
<evidence type="ECO:0000256" key="2">
    <source>
        <dbReference type="ARBA" id="ARBA00022723"/>
    </source>
</evidence>
<name>A0A6N2L3W7_SALVM</name>
<keyword evidence="2 5" id="KW-0479">Metal-binding</keyword>
<keyword evidence="3 6" id="KW-0560">Oxidoreductase</keyword>
<evidence type="ECO:0008006" key="9">
    <source>
        <dbReference type="Google" id="ProtNLM"/>
    </source>
</evidence>
<dbReference type="GO" id="GO:0004497">
    <property type="term" value="F:monooxygenase activity"/>
    <property type="evidence" value="ECO:0007669"/>
    <property type="project" value="UniProtKB-KW"/>
</dbReference>
<evidence type="ECO:0000256" key="6">
    <source>
        <dbReference type="RuleBase" id="RU000461"/>
    </source>
</evidence>
<organism evidence="8">
    <name type="scientific">Salix viminalis</name>
    <name type="common">Common osier</name>
    <name type="synonym">Basket willow</name>
    <dbReference type="NCBI Taxonomy" id="40686"/>
    <lineage>
        <taxon>Eukaryota</taxon>
        <taxon>Viridiplantae</taxon>
        <taxon>Streptophyta</taxon>
        <taxon>Embryophyta</taxon>
        <taxon>Tracheophyta</taxon>
        <taxon>Spermatophyta</taxon>
        <taxon>Magnoliopsida</taxon>
        <taxon>eudicotyledons</taxon>
        <taxon>Gunneridae</taxon>
        <taxon>Pentapetalae</taxon>
        <taxon>rosids</taxon>
        <taxon>fabids</taxon>
        <taxon>Malpighiales</taxon>
        <taxon>Salicaceae</taxon>
        <taxon>Saliceae</taxon>
        <taxon>Salix</taxon>
    </lineage>
</organism>
<accession>A0A6N2L3W7</accession>
<keyword evidence="6" id="KW-0503">Monooxygenase</keyword>
<evidence type="ECO:0000256" key="7">
    <source>
        <dbReference type="SAM" id="Phobius"/>
    </source>
</evidence>
<dbReference type="InterPro" id="IPR002401">
    <property type="entry name" value="Cyt_P450_E_grp-I"/>
</dbReference>
<dbReference type="InterPro" id="IPR036396">
    <property type="entry name" value="Cyt_P450_sf"/>
</dbReference>
<protein>
    <recommendedName>
        <fullName evidence="9">Cytochrome P450</fullName>
    </recommendedName>
</protein>
<dbReference type="Gene3D" id="1.10.630.10">
    <property type="entry name" value="Cytochrome P450"/>
    <property type="match status" value="1"/>
</dbReference>
<dbReference type="FunFam" id="1.10.630.10:FF:000007">
    <property type="entry name" value="Cytochrome P450 76C4"/>
    <property type="match status" value="1"/>
</dbReference>
<comment type="cofactor">
    <cofactor evidence="5">
        <name>heme</name>
        <dbReference type="ChEBI" id="CHEBI:30413"/>
    </cofactor>
</comment>
<evidence type="ECO:0000313" key="8">
    <source>
        <dbReference type="EMBL" id="VFU31951.1"/>
    </source>
</evidence>
<proteinExistence type="inferred from homology"/>
<dbReference type="CDD" id="cd11073">
    <property type="entry name" value="CYP76-like"/>
    <property type="match status" value="1"/>
</dbReference>
<keyword evidence="7" id="KW-0472">Membrane</keyword>
<dbReference type="Pfam" id="PF00067">
    <property type="entry name" value="p450"/>
    <property type="match status" value="1"/>
</dbReference>
<keyword evidence="5 6" id="KW-0349">Heme</keyword>
<dbReference type="GO" id="GO:0005506">
    <property type="term" value="F:iron ion binding"/>
    <property type="evidence" value="ECO:0007669"/>
    <property type="project" value="InterPro"/>
</dbReference>
<dbReference type="InterPro" id="IPR001128">
    <property type="entry name" value="Cyt_P450"/>
</dbReference>
<dbReference type="PRINTS" id="PR00385">
    <property type="entry name" value="P450"/>
</dbReference>
<dbReference type="GO" id="GO:0016705">
    <property type="term" value="F:oxidoreductase activity, acting on paired donors, with incorporation or reduction of molecular oxygen"/>
    <property type="evidence" value="ECO:0007669"/>
    <property type="project" value="InterPro"/>
</dbReference>
<gene>
    <name evidence="8" type="ORF">SVIM_LOCUS138195</name>
</gene>
<dbReference type="AlphaFoldDB" id="A0A6N2L3W7"/>
<keyword evidence="4 5" id="KW-0408">Iron</keyword>
<feature type="binding site" description="axial binding residue" evidence="5">
    <location>
        <position position="472"/>
    </location>
    <ligand>
        <name>heme</name>
        <dbReference type="ChEBI" id="CHEBI:30413"/>
    </ligand>
    <ligandPart>
        <name>Fe</name>
        <dbReference type="ChEBI" id="CHEBI:18248"/>
    </ligandPart>
</feature>
<keyword evidence="7" id="KW-0812">Transmembrane</keyword>
<feature type="transmembrane region" description="Helical" evidence="7">
    <location>
        <begin position="23"/>
        <end position="41"/>
    </location>
</feature>
<reference evidence="8" key="1">
    <citation type="submission" date="2019-03" db="EMBL/GenBank/DDBJ databases">
        <authorList>
            <person name="Mank J."/>
            <person name="Almeida P."/>
        </authorList>
    </citation>
    <scope>NUCLEOTIDE SEQUENCE</scope>
    <source>
        <strain evidence="8">78183</strain>
    </source>
</reference>
<dbReference type="SUPFAM" id="SSF48264">
    <property type="entry name" value="Cytochrome P450"/>
    <property type="match status" value="1"/>
</dbReference>
<dbReference type="InterPro" id="IPR017972">
    <property type="entry name" value="Cyt_P450_CS"/>
</dbReference>
<evidence type="ECO:0000256" key="1">
    <source>
        <dbReference type="ARBA" id="ARBA00010617"/>
    </source>
</evidence>
<dbReference type="GO" id="GO:0020037">
    <property type="term" value="F:heme binding"/>
    <property type="evidence" value="ECO:0007669"/>
    <property type="project" value="InterPro"/>
</dbReference>
<sequence>MHGILYIMEPTALVNHTKKDMEYEVAGLVLAVLLWISWAMVTERRYRRSEQHGQLPPGPRPLPVAGNIFQLGWAPHESFTKLARVHGPIMTIWLGSMCNVVVSSSEAAREMFKNHDAVLAGRKIYEAMKGDFGNEGSIITAQYGPHWRMLRRLCTTEFFVTSRLDAMQGARTRCIDGMLQYIEYGSANGTKAIDVGRYIFLMSFNLIGNLMFSKDLLDPKSEKGAEFFRHAGKVMEMAGKPNMADFFPILRWLDPQGIRRKTQFHVAKAFEIAGGFIKERTDQSMQNEISADHDQRKDYLDVLLEFRGDGVEEPTRFSSTTINVIVFEMFTAGTDTTTSTLEWAMAELLRNPKVLKTVQTELRTTIGSGKKLGDKDIENLPYLKAVIRETLRLHPPLPFLVPHMATNHCEMLGYLIPKETTILVNVWAIGRDSKTWDDPLAFKPERFLEPNMVDYRGRHFEFIPFGSGRRMCPAMPLASRVLPLALGSLLLSFDWVLPDGLKPEDMDMTEKMGITLRKSVPLKVIPTPYKGSSDLYGF</sequence>
<evidence type="ECO:0000256" key="3">
    <source>
        <dbReference type="ARBA" id="ARBA00023002"/>
    </source>
</evidence>
<dbReference type="PRINTS" id="PR00463">
    <property type="entry name" value="EP450I"/>
</dbReference>
<comment type="similarity">
    <text evidence="1 6">Belongs to the cytochrome P450 family.</text>
</comment>
<dbReference type="EMBL" id="CAADRP010000779">
    <property type="protein sequence ID" value="VFU31951.1"/>
    <property type="molecule type" value="Genomic_DNA"/>
</dbReference>
<dbReference type="PANTHER" id="PTHR47950:SF13">
    <property type="entry name" value="CYTOCHROME P450, FAMILY 76, SUBFAMILY G, POLYPEPTIDE 1"/>
    <property type="match status" value="1"/>
</dbReference>
<keyword evidence="7" id="KW-1133">Transmembrane helix</keyword>